<feature type="transmembrane region" description="Helical" evidence="19">
    <location>
        <begin position="428"/>
        <end position="451"/>
    </location>
</feature>
<dbReference type="InterPro" id="IPR023616">
    <property type="entry name" value="Cyt_c_oxase-like_su1_dom"/>
</dbReference>
<dbReference type="Proteomes" id="UP001215503">
    <property type="component" value="Unassembled WGS sequence"/>
</dbReference>
<keyword evidence="23" id="KW-1185">Reference proteome</keyword>
<dbReference type="SUPFAM" id="SSF81452">
    <property type="entry name" value="Cytochrome c oxidase subunit III-like"/>
    <property type="match status" value="1"/>
</dbReference>
<evidence type="ECO:0000256" key="11">
    <source>
        <dbReference type="ARBA" id="ARBA00022967"/>
    </source>
</evidence>
<keyword evidence="11" id="KW-1278">Translocase</keyword>
<keyword evidence="8 18" id="KW-0679">Respiratory chain</keyword>
<evidence type="ECO:0000256" key="12">
    <source>
        <dbReference type="ARBA" id="ARBA00022982"/>
    </source>
</evidence>
<dbReference type="InterPro" id="IPR035973">
    <property type="entry name" value="Cyt_c_oxidase_su3-like_sf"/>
</dbReference>
<feature type="transmembrane region" description="Helical" evidence="19">
    <location>
        <begin position="358"/>
        <end position="384"/>
    </location>
</feature>
<feature type="transmembrane region" description="Helical" evidence="19">
    <location>
        <begin position="811"/>
        <end position="833"/>
    </location>
</feature>
<evidence type="ECO:0000256" key="18">
    <source>
        <dbReference type="RuleBase" id="RU000370"/>
    </source>
</evidence>
<feature type="transmembrane region" description="Helical" evidence="19">
    <location>
        <begin position="396"/>
        <end position="416"/>
    </location>
</feature>
<evidence type="ECO:0000256" key="4">
    <source>
        <dbReference type="ARBA" id="ARBA00012949"/>
    </source>
</evidence>
<keyword evidence="16 19" id="KW-0472">Membrane</keyword>
<comment type="pathway">
    <text evidence="2">Energy metabolism; oxidative phosphorylation.</text>
</comment>
<evidence type="ECO:0000313" key="23">
    <source>
        <dbReference type="Proteomes" id="UP001215503"/>
    </source>
</evidence>
<name>A0ABT5YPQ9_9PROT</name>
<keyword evidence="14" id="KW-0408">Iron</keyword>
<dbReference type="RefSeq" id="WP_275823704.1">
    <property type="nucleotide sequence ID" value="NZ_JARHUD010000008.1"/>
</dbReference>
<feature type="transmembrane region" description="Helical" evidence="19">
    <location>
        <begin position="471"/>
        <end position="495"/>
    </location>
</feature>
<evidence type="ECO:0000256" key="6">
    <source>
        <dbReference type="ARBA" id="ARBA00022475"/>
    </source>
</evidence>
<keyword evidence="15" id="KW-0186">Copper</keyword>
<dbReference type="Pfam" id="PF00115">
    <property type="entry name" value="COX1"/>
    <property type="match status" value="1"/>
</dbReference>
<keyword evidence="6" id="KW-1003">Cell membrane</keyword>
<protein>
    <recommendedName>
        <fullName evidence="4">cytochrome-c oxidase</fullName>
        <ecNumber evidence="4">7.1.1.9</ecNumber>
    </recommendedName>
</protein>
<dbReference type="PROSITE" id="PS00077">
    <property type="entry name" value="COX1_CUB"/>
    <property type="match status" value="1"/>
</dbReference>
<evidence type="ECO:0000256" key="9">
    <source>
        <dbReference type="ARBA" id="ARBA00022692"/>
    </source>
</evidence>
<evidence type="ECO:0000256" key="17">
    <source>
        <dbReference type="ARBA" id="ARBA00047816"/>
    </source>
</evidence>
<feature type="transmembrane region" description="Helical" evidence="19">
    <location>
        <begin position="586"/>
        <end position="603"/>
    </location>
</feature>
<dbReference type="PANTHER" id="PTHR10422:SF35">
    <property type="entry name" value="CYTOCHROME BO(3) UBIQUINOL OXIDASE SUBUNIT 1"/>
    <property type="match status" value="1"/>
</dbReference>
<dbReference type="SUPFAM" id="SSF81442">
    <property type="entry name" value="Cytochrome c oxidase subunit I-like"/>
    <property type="match status" value="1"/>
</dbReference>
<evidence type="ECO:0000256" key="3">
    <source>
        <dbReference type="ARBA" id="ARBA00009578"/>
    </source>
</evidence>
<evidence type="ECO:0000259" key="21">
    <source>
        <dbReference type="PROSITE" id="PS50855"/>
    </source>
</evidence>
<dbReference type="NCBIfam" id="TIGR02891">
    <property type="entry name" value="CtaD_CoxA"/>
    <property type="match status" value="1"/>
</dbReference>
<comment type="subcellular location">
    <subcellularLocation>
        <location evidence="1">Cell membrane</location>
        <topology evidence="1">Multi-pass membrane protein</topology>
    </subcellularLocation>
</comment>
<feature type="transmembrane region" description="Helical" evidence="19">
    <location>
        <begin position="115"/>
        <end position="141"/>
    </location>
</feature>
<evidence type="ECO:0000256" key="14">
    <source>
        <dbReference type="ARBA" id="ARBA00023004"/>
    </source>
</evidence>
<comment type="caution">
    <text evidence="22">The sequence shown here is derived from an EMBL/GenBank/DDBJ whole genome shotgun (WGS) entry which is preliminary data.</text>
</comment>
<sequence length="835" mass="91120">MSRSHISPIERHRRLDVDFRTPGGFGRLTSVNHSIVGLRFIYTGLFFFLVGGLLAMLIRAQLATAESAFLGHAAYNQIFTMHGTVMMFLFAIPVLEGLALYLLPKMLGGRDLAFPALSAFGYWCYFFGGMILLAALLLGLAPDSGWFMYTPLSGSTYTPGINSDVWLIGVTFVEVSALAAGVEITVTVLRIRTAGMSLDRMPLFAWYILVTAMMIVVGFPPLILGSILLELERAFDWPFFEVARGGDSLLWQHLFWLFGHPEVYIIFLPAAGIVSTLIPVFARHPMIGYGWIVASIVATGFISFGLWVHHMFTVGIPHLALVFFSAASMLVAIPTGIQFFAWIATLMAGRPYVRLPMLYLFGFLVVFVMGGLTGVMLALVPFNWQVHDTHFVVAHMHYVLVGGMVFPLLAGLTYWLPVASGRMPSERLGVVAFWLIFIGFNLTFFMMHLTGLKGMPRRVYTYDSGLGWETLNLLSSVGGFIMSIGVALVLLDLFLHFRIGQRAPRNPWGAGTLEWTLPKPPPSYNFGSLPRVESREPLHDTPDLPRALAAGEGLLAIPRPDGRETLAVEVVSGRPAHIVKLPAPNWMPFLGAVFTGVFFLSFLLKLYPLAAVGALLALGVFLRWAWSHGRRQDPEPLRAGEGIKLLPQAAVPAAPGWWGLLFTLVADGTVLAALLFGYLFLWTVAPNWPPPAFIELQPLIPLLGALALLVGLLAARGALAANRRAAAGMRGIWLLVLLLAGLLAAGALLAIPLGAPPPQTHAYFAVTAVLAGYGAFHCLLGVVMAGFVLLRCRAGFVSALRQLDLRVLQLWWDYTSGAGLLILAAIMLLPWVLAP</sequence>
<organism evidence="22 23">
    <name type="scientific">Aquibaculum arenosum</name>
    <dbReference type="NCBI Taxonomy" id="3032591"/>
    <lineage>
        <taxon>Bacteria</taxon>
        <taxon>Pseudomonadati</taxon>
        <taxon>Pseudomonadota</taxon>
        <taxon>Alphaproteobacteria</taxon>
        <taxon>Rhodospirillales</taxon>
        <taxon>Rhodovibrionaceae</taxon>
        <taxon>Aquibaculum</taxon>
    </lineage>
</organism>
<feature type="transmembrane region" description="Helical" evidence="19">
    <location>
        <begin position="78"/>
        <end position="103"/>
    </location>
</feature>
<dbReference type="InterPro" id="IPR014241">
    <property type="entry name" value="Cyt_c_oxidase_su1_bac"/>
</dbReference>
<feature type="transmembrane region" description="Helical" evidence="19">
    <location>
        <begin position="657"/>
        <end position="679"/>
    </location>
</feature>
<dbReference type="PROSITE" id="PS50253">
    <property type="entry name" value="COX3"/>
    <property type="match status" value="1"/>
</dbReference>
<evidence type="ECO:0000313" key="22">
    <source>
        <dbReference type="EMBL" id="MDF2096938.1"/>
    </source>
</evidence>
<feature type="transmembrane region" description="Helical" evidence="19">
    <location>
        <begin position="320"/>
        <end position="346"/>
    </location>
</feature>
<dbReference type="Gene3D" id="1.20.210.10">
    <property type="entry name" value="Cytochrome c oxidase-like, subunit I domain"/>
    <property type="match status" value="1"/>
</dbReference>
<keyword evidence="10" id="KW-0479">Metal-binding</keyword>
<evidence type="ECO:0000256" key="1">
    <source>
        <dbReference type="ARBA" id="ARBA00004651"/>
    </source>
</evidence>
<evidence type="ECO:0000256" key="16">
    <source>
        <dbReference type="ARBA" id="ARBA00023136"/>
    </source>
</evidence>
<comment type="catalytic activity">
    <reaction evidence="17">
        <text>4 Fe(II)-[cytochrome c] + O2 + 8 H(+)(in) = 4 Fe(III)-[cytochrome c] + 2 H2O + 4 H(+)(out)</text>
        <dbReference type="Rhea" id="RHEA:11436"/>
        <dbReference type="Rhea" id="RHEA-COMP:10350"/>
        <dbReference type="Rhea" id="RHEA-COMP:14399"/>
        <dbReference type="ChEBI" id="CHEBI:15377"/>
        <dbReference type="ChEBI" id="CHEBI:15378"/>
        <dbReference type="ChEBI" id="CHEBI:15379"/>
        <dbReference type="ChEBI" id="CHEBI:29033"/>
        <dbReference type="ChEBI" id="CHEBI:29034"/>
        <dbReference type="EC" id="7.1.1.9"/>
    </reaction>
</comment>
<evidence type="ECO:0000256" key="13">
    <source>
        <dbReference type="ARBA" id="ARBA00022989"/>
    </source>
</evidence>
<keyword evidence="9 18" id="KW-0812">Transmembrane</keyword>
<reference evidence="22 23" key="1">
    <citation type="submission" date="2023-03" db="EMBL/GenBank/DDBJ databases">
        <title>Fodinicurvata sp. CAU 1616 isolated from sea sendiment.</title>
        <authorList>
            <person name="Kim W."/>
        </authorList>
    </citation>
    <scope>NUCLEOTIDE SEQUENCE [LARGE SCALE GENOMIC DNA]</scope>
    <source>
        <strain evidence="22 23">CAU 1616</strain>
    </source>
</reference>
<evidence type="ECO:0000256" key="2">
    <source>
        <dbReference type="ARBA" id="ARBA00004673"/>
    </source>
</evidence>
<dbReference type="Gene3D" id="1.20.120.80">
    <property type="entry name" value="Cytochrome c oxidase, subunit III, four-helix bundle"/>
    <property type="match status" value="1"/>
</dbReference>
<dbReference type="InterPro" id="IPR000883">
    <property type="entry name" value="Cyt_C_Oxase_1"/>
</dbReference>
<evidence type="ECO:0000256" key="8">
    <source>
        <dbReference type="ARBA" id="ARBA00022660"/>
    </source>
</evidence>
<feature type="domain" description="Cytochrome oxidase subunit I profile" evidence="21">
    <location>
        <begin position="11"/>
        <end position="533"/>
    </location>
</feature>
<dbReference type="PANTHER" id="PTHR10422">
    <property type="entry name" value="CYTOCHROME C OXIDASE SUBUNIT 1"/>
    <property type="match status" value="1"/>
</dbReference>
<evidence type="ECO:0000256" key="15">
    <source>
        <dbReference type="ARBA" id="ARBA00023008"/>
    </source>
</evidence>
<feature type="transmembrane region" description="Helical" evidence="19">
    <location>
        <begin position="203"/>
        <end position="229"/>
    </location>
</feature>
<feature type="transmembrane region" description="Helical" evidence="19">
    <location>
        <begin position="609"/>
        <end position="626"/>
    </location>
</feature>
<keyword evidence="7 18" id="KW-0349">Heme</keyword>
<accession>A0ABT5YPQ9</accession>
<dbReference type="PROSITE" id="PS50855">
    <property type="entry name" value="COX1"/>
    <property type="match status" value="1"/>
</dbReference>
<feature type="transmembrane region" description="Helical" evidence="19">
    <location>
        <begin position="699"/>
        <end position="719"/>
    </location>
</feature>
<feature type="transmembrane region" description="Helical" evidence="19">
    <location>
        <begin position="289"/>
        <end position="308"/>
    </location>
</feature>
<evidence type="ECO:0000256" key="19">
    <source>
        <dbReference type="SAM" id="Phobius"/>
    </source>
</evidence>
<feature type="transmembrane region" description="Helical" evidence="19">
    <location>
        <begin position="36"/>
        <end position="58"/>
    </location>
</feature>
<feature type="transmembrane region" description="Helical" evidence="19">
    <location>
        <begin position="263"/>
        <end position="282"/>
    </location>
</feature>
<evidence type="ECO:0000256" key="10">
    <source>
        <dbReference type="ARBA" id="ARBA00022723"/>
    </source>
</evidence>
<dbReference type="PRINTS" id="PR01165">
    <property type="entry name" value="CYCOXIDASEI"/>
</dbReference>
<evidence type="ECO:0000256" key="5">
    <source>
        <dbReference type="ARBA" id="ARBA00022448"/>
    </source>
</evidence>
<evidence type="ECO:0000259" key="20">
    <source>
        <dbReference type="PROSITE" id="PS50253"/>
    </source>
</evidence>
<comment type="similarity">
    <text evidence="3 18">Belongs to the heme-copper respiratory oxidase family.</text>
</comment>
<feature type="domain" description="Heme-copper oxidase subunit III family profile" evidence="20">
    <location>
        <begin position="575"/>
        <end position="831"/>
    </location>
</feature>
<dbReference type="InterPro" id="IPR023615">
    <property type="entry name" value="Cyt_c_Oxase_su1_BS"/>
</dbReference>
<gene>
    <name evidence="22" type="primary">ctaD</name>
    <name evidence="22" type="ORF">P2G67_13225</name>
</gene>
<feature type="transmembrane region" description="Helical" evidence="19">
    <location>
        <begin position="763"/>
        <end position="790"/>
    </location>
</feature>
<dbReference type="EMBL" id="JARHUD010000008">
    <property type="protein sequence ID" value="MDF2096938.1"/>
    <property type="molecule type" value="Genomic_DNA"/>
</dbReference>
<dbReference type="InterPro" id="IPR013833">
    <property type="entry name" value="Cyt_c_oxidase_su3_a-hlx"/>
</dbReference>
<dbReference type="InterPro" id="IPR036927">
    <property type="entry name" value="Cyt_c_oxase-like_su1_sf"/>
</dbReference>
<proteinExistence type="inferred from homology"/>
<keyword evidence="13 19" id="KW-1133">Transmembrane helix</keyword>
<dbReference type="EC" id="7.1.1.9" evidence="4"/>
<feature type="transmembrane region" description="Helical" evidence="19">
    <location>
        <begin position="731"/>
        <end position="751"/>
    </location>
</feature>
<dbReference type="InterPro" id="IPR000298">
    <property type="entry name" value="Cyt_c_oxidase-like_su3"/>
</dbReference>
<feature type="transmembrane region" description="Helical" evidence="19">
    <location>
        <begin position="165"/>
        <end position="191"/>
    </location>
</feature>
<evidence type="ECO:0000256" key="7">
    <source>
        <dbReference type="ARBA" id="ARBA00022617"/>
    </source>
</evidence>
<keyword evidence="12 18" id="KW-0249">Electron transport</keyword>
<keyword evidence="5 18" id="KW-0813">Transport</keyword>